<dbReference type="RefSeq" id="WP_044687992.1">
    <property type="nucleotide sequence ID" value="NZ_CEEW01000036.1"/>
</dbReference>
<organism evidence="2 3">
    <name type="scientific">Streptococcus suis</name>
    <dbReference type="NCBI Taxonomy" id="1307"/>
    <lineage>
        <taxon>Bacteria</taxon>
        <taxon>Bacillati</taxon>
        <taxon>Bacillota</taxon>
        <taxon>Bacilli</taxon>
        <taxon>Lactobacillales</taxon>
        <taxon>Streptococcaceae</taxon>
        <taxon>Streptococcus</taxon>
    </lineage>
</organism>
<feature type="transmembrane region" description="Helical" evidence="1">
    <location>
        <begin position="319"/>
        <end position="342"/>
    </location>
</feature>
<evidence type="ECO:0000256" key="1">
    <source>
        <dbReference type="SAM" id="Phobius"/>
    </source>
</evidence>
<feature type="transmembrane region" description="Helical" evidence="1">
    <location>
        <begin position="348"/>
        <end position="369"/>
    </location>
</feature>
<dbReference type="AlphaFoldDB" id="A0A0Z8ETP4"/>
<keyword evidence="1" id="KW-0812">Transmembrane</keyword>
<protein>
    <submittedName>
        <fullName evidence="2">Uncharacterized protein</fullName>
    </submittedName>
</protein>
<gene>
    <name evidence="2" type="ORF">ERS132385_01423</name>
</gene>
<proteinExistence type="predicted"/>
<feature type="transmembrane region" description="Helical" evidence="1">
    <location>
        <begin position="151"/>
        <end position="173"/>
    </location>
</feature>
<name>A0A0Z8ETP4_STRSU</name>
<feature type="transmembrane region" description="Helical" evidence="1">
    <location>
        <begin position="110"/>
        <end position="131"/>
    </location>
</feature>
<dbReference type="EMBL" id="FIFW01000014">
    <property type="protein sequence ID" value="CYU68017.1"/>
    <property type="molecule type" value="Genomic_DNA"/>
</dbReference>
<feature type="transmembrane region" description="Helical" evidence="1">
    <location>
        <begin position="376"/>
        <end position="395"/>
    </location>
</feature>
<accession>A0A0Z8ETP4</accession>
<evidence type="ECO:0000313" key="2">
    <source>
        <dbReference type="EMBL" id="CYU68017.1"/>
    </source>
</evidence>
<keyword evidence="1" id="KW-0472">Membrane</keyword>
<feature type="transmembrane region" description="Helical" evidence="1">
    <location>
        <begin position="69"/>
        <end position="89"/>
    </location>
</feature>
<sequence>MQNLMNNLSTILTVILTCIELLRHLYHFSSSSQQSTISDKRPKKYPNLGSNISKEQDNNLIKNYILENIFILIICVLSISVVYVVVLLFDIGNTTIEGSIFRSIVREVDLLLLILIQIIFCRMVIFFSHLYNSEFQTKDKESDYLLNIQTIGISVLVSYSLHVIVIAVLLFAWQKTPYYINQVEFDNYTNEELTIKYADEVLTVPKGTYFKLPPTAVEENFPNERKMSIQYPSVWTLETETKIILKEGTKLYLVSEAFVQKGENIIQSVKDKTGVILVEESEVTITSIDSEKQTYQVVIGESHNPEFYKFNFTLSAVPFINFLFIIIIIIVVVVVFVSKIIFRLVSTFLPITSLLIILYIVILIVAGYLKIHDLDIGDFWILFTIISFSGTLDLYKKLTKK</sequence>
<keyword evidence="1" id="KW-1133">Transmembrane helix</keyword>
<dbReference type="Proteomes" id="UP000073434">
    <property type="component" value="Unassembled WGS sequence"/>
</dbReference>
<reference evidence="2 3" key="1">
    <citation type="submission" date="2016-02" db="EMBL/GenBank/DDBJ databases">
        <authorList>
            <consortium name="Pathogen Informatics"/>
        </authorList>
    </citation>
    <scope>NUCLEOTIDE SEQUENCE [LARGE SCALE GENOMIC DNA]</scope>
    <source>
        <strain evidence="2 3">LSS23</strain>
    </source>
</reference>
<evidence type="ECO:0000313" key="3">
    <source>
        <dbReference type="Proteomes" id="UP000073434"/>
    </source>
</evidence>